<protein>
    <submittedName>
        <fullName evidence="1">Uncharacterized protein</fullName>
    </submittedName>
</protein>
<reference evidence="1 2" key="1">
    <citation type="submission" date="2016-10" db="EMBL/GenBank/DDBJ databases">
        <authorList>
            <person name="de Groot N.N."/>
        </authorList>
    </citation>
    <scope>NUCLEOTIDE SEQUENCE [LARGE SCALE GENOMIC DNA]</scope>
    <source>
        <strain evidence="1 2">CGMCC 1.7005</strain>
    </source>
</reference>
<evidence type="ECO:0000313" key="2">
    <source>
        <dbReference type="Proteomes" id="UP000236454"/>
    </source>
</evidence>
<accession>A0A1I7BA00</accession>
<dbReference type="Proteomes" id="UP000236454">
    <property type="component" value="Unassembled WGS sequence"/>
</dbReference>
<dbReference type="EMBL" id="FPAS01000005">
    <property type="protein sequence ID" value="SFT84020.1"/>
    <property type="molecule type" value="Genomic_DNA"/>
</dbReference>
<dbReference type="AlphaFoldDB" id="A0A1I7BA00"/>
<proteinExistence type="predicted"/>
<sequence>MYMKGKLILLFLLFAFKVDGQIYLGNIRDSVATVHEIVANNQLLIFYGGERDTCSKVLGFEAYILTKEKDTITLRSSSRTPQTNSFTASEIKRIKMMNPGDILYIPVCLQSCSSCALRRRNINLKVRIKP</sequence>
<evidence type="ECO:0000313" key="1">
    <source>
        <dbReference type="EMBL" id="SFT84020.1"/>
    </source>
</evidence>
<gene>
    <name evidence="1" type="ORF">SAMN05216474_2611</name>
</gene>
<dbReference type="STRING" id="477690.SAMN05216474_2611"/>
<organism evidence="1 2">
    <name type="scientific">Lishizhenia tianjinensis</name>
    <dbReference type="NCBI Taxonomy" id="477690"/>
    <lineage>
        <taxon>Bacteria</taxon>
        <taxon>Pseudomonadati</taxon>
        <taxon>Bacteroidota</taxon>
        <taxon>Flavobacteriia</taxon>
        <taxon>Flavobacteriales</taxon>
        <taxon>Crocinitomicaceae</taxon>
        <taxon>Lishizhenia</taxon>
    </lineage>
</organism>
<name>A0A1I7BA00_9FLAO</name>
<keyword evidence="2" id="KW-1185">Reference proteome</keyword>